<organism evidence="8 9">
    <name type="scientific">Arabidopsis suecica</name>
    <name type="common">Swedish thale-cress</name>
    <name type="synonym">Cardaminopsis suecica</name>
    <dbReference type="NCBI Taxonomy" id="45249"/>
    <lineage>
        <taxon>Eukaryota</taxon>
        <taxon>Viridiplantae</taxon>
        <taxon>Streptophyta</taxon>
        <taxon>Embryophyta</taxon>
        <taxon>Tracheophyta</taxon>
        <taxon>Spermatophyta</taxon>
        <taxon>Magnoliopsida</taxon>
        <taxon>eudicotyledons</taxon>
        <taxon>Gunneridae</taxon>
        <taxon>Pentapetalae</taxon>
        <taxon>rosids</taxon>
        <taxon>malvids</taxon>
        <taxon>Brassicales</taxon>
        <taxon>Brassicaceae</taxon>
        <taxon>Camelineae</taxon>
        <taxon>Arabidopsis</taxon>
    </lineage>
</organism>
<feature type="compositionally biased region" description="Basic residues" evidence="5">
    <location>
        <begin position="864"/>
        <end position="874"/>
    </location>
</feature>
<dbReference type="InterPro" id="IPR018289">
    <property type="entry name" value="MULE_transposase_dom"/>
</dbReference>
<dbReference type="AlphaFoldDB" id="A0A8T2FGP1"/>
<dbReference type="Pfam" id="PF04434">
    <property type="entry name" value="SWIM"/>
    <property type="match status" value="1"/>
</dbReference>
<evidence type="ECO:0000259" key="7">
    <source>
        <dbReference type="PROSITE" id="PS50966"/>
    </source>
</evidence>
<keyword evidence="2 4" id="KW-0863">Zinc-finger</keyword>
<evidence type="ECO:0000256" key="5">
    <source>
        <dbReference type="SAM" id="MobiDB-lite"/>
    </source>
</evidence>
<dbReference type="PANTHER" id="PTHR45763">
    <property type="entry name" value="HYDROLASE, ALPHA/BETA FOLD FAMILY PROTEIN, EXPRESSED-RELATED"/>
    <property type="match status" value="1"/>
</dbReference>
<gene>
    <name evidence="8" type="ORF">ISN44_As03g035870</name>
</gene>
<evidence type="ECO:0000256" key="4">
    <source>
        <dbReference type="PROSITE-ProRule" id="PRU00047"/>
    </source>
</evidence>
<accession>A0A8T2FGP1</accession>
<dbReference type="InterPro" id="IPR007527">
    <property type="entry name" value="Znf_SWIM"/>
</dbReference>
<reference evidence="8 9" key="1">
    <citation type="submission" date="2020-12" db="EMBL/GenBank/DDBJ databases">
        <title>Concerted genomic and epigenomic changes stabilize Arabidopsis allopolyploids.</title>
        <authorList>
            <person name="Chen Z."/>
        </authorList>
    </citation>
    <scope>NUCLEOTIDE SEQUENCE [LARGE SCALE GENOMIC DNA]</scope>
    <source>
        <strain evidence="8">As9502</strain>
        <tissue evidence="8">Leaf</tissue>
    </source>
</reference>
<sequence length="890" mass="102109">MEEHLQGRIKLHDGRYLAYKERGVPKDDAKFTIVLVHGFGSSKDMNFNVSQELVNEIGIYFVLYDRAGYGESDPNPKRSLKSEAYDVQELADGLEIGSRFYLIGISMGSYTVWSCLKHIPQRLAGVAMVAPVVNFRWPSIPKSLMPKDYRREVAKWSVWIANYFPGLLQWLVTQNMFSTTSMLEKNPVYFNDQDIEVLKHIKGFPMLTKEKLRERGVFGTLRSDFLVAFGDWDFDPADLPDPSLSGPEKGSSSVHVWQGYEDKVMPFQLQRCLCRKLPWIRYHEPRLTSRIIEACVSETSSILDQQYSSSAFSTGLSDADSLFIGKIFKDKDEMVFTLRMFAVKHSFEFHTVKSDLTRYVLHCIDENCSWRLRATRAGGSESYVIRKYVSHHSCDSSLKNVSHRQASARTLGRLISNHFEGGKLPLRPKQLIEIFRKDHGVGINYSKAWRVQEHAAELARGLPDDSFEVLPRWFHRVQVTNPGSITFFKNYSANKFKYAFLAFGASIRSYKLMRKVISIDGAHLTSKFKGTLLGASAQDGNFNLYPIAFAIVDSENDASWDWFLKCLLNIIPDENDLVFVSDRAASIASGLSGNYPLAHHGLCTFHLQKNLETHFRGSSLIPIYYAASRVYTKTEFDSLFWEITNSDKKLAQYLWEVDVRKWSRAYSPSNRYNIMTSNLAESVNALLKQNREYPIVCLFESIRSIMTRWFNERREESSQHPSAVTINVGKKMKASYDTSTRWLEVCQVNQEEFEVKRDTKTHLVNLDKRTCTCCMFDIDKFLCAHGIASAKHINLNENMFVDEFHSTYRWRQAYSESIHPNGDMEYWEIPETISEVICLPPSTRVPSGKRKKKRIPSVWEHGRSQPKSKLHKCSRCGQSGHNKSTCVAAI</sequence>
<evidence type="ECO:0000256" key="3">
    <source>
        <dbReference type="ARBA" id="ARBA00022833"/>
    </source>
</evidence>
<evidence type="ECO:0000259" key="6">
    <source>
        <dbReference type="PROSITE" id="PS50158"/>
    </source>
</evidence>
<feature type="domain" description="SWIM-type" evidence="7">
    <location>
        <begin position="753"/>
        <end position="794"/>
    </location>
</feature>
<dbReference type="SMART" id="SM00575">
    <property type="entry name" value="ZnF_PMZ"/>
    <property type="match status" value="1"/>
</dbReference>
<keyword evidence="3" id="KW-0862">Zinc</keyword>
<dbReference type="OrthoDB" id="1023995at2759"/>
<dbReference type="PROSITE" id="PS50158">
    <property type="entry name" value="ZF_CCHC"/>
    <property type="match status" value="1"/>
</dbReference>
<dbReference type="GO" id="GO:0003676">
    <property type="term" value="F:nucleic acid binding"/>
    <property type="evidence" value="ECO:0007669"/>
    <property type="project" value="InterPro"/>
</dbReference>
<feature type="domain" description="CCHC-type" evidence="6">
    <location>
        <begin position="872"/>
        <end position="886"/>
    </location>
</feature>
<dbReference type="EMBL" id="JAEFBJ010000003">
    <property type="protein sequence ID" value="KAG7633293.1"/>
    <property type="molecule type" value="Genomic_DNA"/>
</dbReference>
<evidence type="ECO:0000256" key="2">
    <source>
        <dbReference type="ARBA" id="ARBA00022771"/>
    </source>
</evidence>
<feature type="region of interest" description="Disordered" evidence="5">
    <location>
        <begin position="844"/>
        <end position="890"/>
    </location>
</feature>
<dbReference type="InterPro" id="IPR001878">
    <property type="entry name" value="Znf_CCHC"/>
</dbReference>
<dbReference type="GO" id="GO:0008270">
    <property type="term" value="F:zinc ion binding"/>
    <property type="evidence" value="ECO:0007669"/>
    <property type="project" value="UniProtKB-KW"/>
</dbReference>
<evidence type="ECO:0000313" key="9">
    <source>
        <dbReference type="Proteomes" id="UP000694251"/>
    </source>
</evidence>
<dbReference type="PANTHER" id="PTHR45763:SF28">
    <property type="entry name" value="ALPHA_BETA-HYDROLASES SUPERFAMILY PROTEIN"/>
    <property type="match status" value="1"/>
</dbReference>
<dbReference type="Proteomes" id="UP000694251">
    <property type="component" value="Chromosome 3"/>
</dbReference>
<dbReference type="Pfam" id="PF10551">
    <property type="entry name" value="MULE"/>
    <property type="match status" value="1"/>
</dbReference>
<name>A0A8T2FGP1_ARASU</name>
<dbReference type="InterPro" id="IPR006564">
    <property type="entry name" value="Znf_PMZ"/>
</dbReference>
<keyword evidence="1" id="KW-0479">Metal-binding</keyword>
<dbReference type="Pfam" id="PF03108">
    <property type="entry name" value="DBD_Tnp_Mut"/>
    <property type="match status" value="1"/>
</dbReference>
<dbReference type="PROSITE" id="PS50966">
    <property type="entry name" value="ZF_SWIM"/>
    <property type="match status" value="1"/>
</dbReference>
<dbReference type="Pfam" id="PF12146">
    <property type="entry name" value="Hydrolase_4"/>
    <property type="match status" value="1"/>
</dbReference>
<dbReference type="InterPro" id="IPR004332">
    <property type="entry name" value="Transposase_MuDR"/>
</dbReference>
<evidence type="ECO:0000313" key="8">
    <source>
        <dbReference type="EMBL" id="KAG7633293.1"/>
    </source>
</evidence>
<protein>
    <submittedName>
        <fullName evidence="8">Zinc finger SWIM-type</fullName>
    </submittedName>
</protein>
<proteinExistence type="predicted"/>
<evidence type="ECO:0000256" key="1">
    <source>
        <dbReference type="ARBA" id="ARBA00022723"/>
    </source>
</evidence>
<keyword evidence="9" id="KW-1185">Reference proteome</keyword>
<comment type="caution">
    <text evidence="8">The sequence shown here is derived from an EMBL/GenBank/DDBJ whole genome shotgun (WGS) entry which is preliminary data.</text>
</comment>
<dbReference type="InterPro" id="IPR022742">
    <property type="entry name" value="Hydrolase_4"/>
</dbReference>
<feature type="compositionally biased region" description="Polar residues" evidence="5">
    <location>
        <begin position="876"/>
        <end position="890"/>
    </location>
</feature>